<evidence type="ECO:0000256" key="1">
    <source>
        <dbReference type="SAM" id="MobiDB-lite"/>
    </source>
</evidence>
<evidence type="ECO:0008006" key="5">
    <source>
        <dbReference type="Google" id="ProtNLM"/>
    </source>
</evidence>
<comment type="caution">
    <text evidence="3">The sequence shown here is derived from an EMBL/GenBank/DDBJ whole genome shotgun (WGS) entry which is preliminary data.</text>
</comment>
<dbReference type="RefSeq" id="WP_121888978.1">
    <property type="nucleotide sequence ID" value="NZ_PENI01000005.1"/>
</dbReference>
<dbReference type="EMBL" id="PENI01000005">
    <property type="protein sequence ID" value="RMB85874.1"/>
    <property type="molecule type" value="Genomic_DNA"/>
</dbReference>
<evidence type="ECO:0000256" key="2">
    <source>
        <dbReference type="SAM" id="SignalP"/>
    </source>
</evidence>
<sequence>MRAIRVASAALLGPGALVLCAPAAVAEDGGGSRTVTPFGFGVEPSTVTAGSKVTLRLDRNDGCAGGATVTSDIFDTVRIPSGRSSATTTVGADVRSGTSYRVTFNCDGASGSTDLKGADGGRDSGVTAESPEDADSSGTQVPGAVQAGDGGSIAGFDLGEIGLGTVLIAGAIGTAWRLAHDGTGDDT</sequence>
<dbReference type="OrthoDB" id="4332523at2"/>
<evidence type="ECO:0000313" key="3">
    <source>
        <dbReference type="EMBL" id="RMB85874.1"/>
    </source>
</evidence>
<name>A0A3M0IAM3_9ACTN</name>
<gene>
    <name evidence="3" type="ORF">CTZ28_10145</name>
</gene>
<reference evidence="3 4" key="1">
    <citation type="submission" date="2017-11" db="EMBL/GenBank/DDBJ databases">
        <title>Draft genome of actinobacteria isolated from guarana (Paullinia cupana (Mart.) Ducke.</title>
        <authorList>
            <person name="Siqueira K.A."/>
            <person name="Liotti R.G."/>
            <person name="Mendes T.A.O."/>
            <person name="Soares M.A."/>
        </authorList>
    </citation>
    <scope>NUCLEOTIDE SEQUENCE [LARGE SCALE GENOMIC DNA]</scope>
    <source>
        <strain evidence="3 4">193</strain>
    </source>
</reference>
<feature type="chain" id="PRO_5018265927" description="Lipoprotein" evidence="2">
    <location>
        <begin position="27"/>
        <end position="187"/>
    </location>
</feature>
<proteinExistence type="predicted"/>
<keyword evidence="4" id="KW-1185">Reference proteome</keyword>
<accession>A0A3M0IAM3</accession>
<feature type="signal peptide" evidence="2">
    <location>
        <begin position="1"/>
        <end position="26"/>
    </location>
</feature>
<evidence type="ECO:0000313" key="4">
    <source>
        <dbReference type="Proteomes" id="UP000270471"/>
    </source>
</evidence>
<protein>
    <recommendedName>
        <fullName evidence="5">Lipoprotein</fullName>
    </recommendedName>
</protein>
<dbReference type="Proteomes" id="UP000270471">
    <property type="component" value="Unassembled WGS sequence"/>
</dbReference>
<feature type="region of interest" description="Disordered" evidence="1">
    <location>
        <begin position="113"/>
        <end position="146"/>
    </location>
</feature>
<keyword evidence="2" id="KW-0732">Signal</keyword>
<dbReference type="AlphaFoldDB" id="A0A3M0IAM3"/>
<organism evidence="3 4">
    <name type="scientific">Streptomyces shenzhenensis</name>
    <dbReference type="NCBI Taxonomy" id="943815"/>
    <lineage>
        <taxon>Bacteria</taxon>
        <taxon>Bacillati</taxon>
        <taxon>Actinomycetota</taxon>
        <taxon>Actinomycetes</taxon>
        <taxon>Kitasatosporales</taxon>
        <taxon>Streptomycetaceae</taxon>
        <taxon>Streptomyces</taxon>
    </lineage>
</organism>